<dbReference type="Pfam" id="PF14063">
    <property type="entry name" value="DUF4254"/>
    <property type="match status" value="1"/>
</dbReference>
<organism evidence="1 2">
    <name type="scientific">Pedobacter cryoconitis</name>
    <dbReference type="NCBI Taxonomy" id="188932"/>
    <lineage>
        <taxon>Bacteria</taxon>
        <taxon>Pseudomonadati</taxon>
        <taxon>Bacteroidota</taxon>
        <taxon>Sphingobacteriia</taxon>
        <taxon>Sphingobacteriales</taxon>
        <taxon>Sphingobacteriaceae</taxon>
        <taxon>Pedobacter</taxon>
    </lineage>
</organism>
<evidence type="ECO:0000313" key="1">
    <source>
        <dbReference type="EMBL" id="AMQ00384.1"/>
    </source>
</evidence>
<dbReference type="PATRIC" id="fig|188932.3.peg.3659"/>
<protein>
    <recommendedName>
        <fullName evidence="3">DUF4254 domain-containing protein</fullName>
    </recommendedName>
</protein>
<accession>A0A127VGE6</accession>
<dbReference type="KEGG" id="pcm:AY601_3518"/>
<reference evidence="1 2" key="1">
    <citation type="submission" date="2016-03" db="EMBL/GenBank/DDBJ databases">
        <title>Complete genome sequence of Pedobacter cryoconitis PAMC 27485.</title>
        <authorList>
            <person name="Lee J."/>
            <person name="Kim O.-S."/>
        </authorList>
    </citation>
    <scope>NUCLEOTIDE SEQUENCE [LARGE SCALE GENOMIC DNA]</scope>
    <source>
        <strain evidence="1 2">PAMC 27485</strain>
    </source>
</reference>
<dbReference type="InterPro" id="IPR025350">
    <property type="entry name" value="DUF4254"/>
</dbReference>
<dbReference type="EMBL" id="CP014504">
    <property type="protein sequence ID" value="AMQ00384.1"/>
    <property type="molecule type" value="Genomic_DNA"/>
</dbReference>
<sequence>MKLNTRISDLCKNIFISAIQDYHYKNEIDQSVENPYPIHTLEHLLYLKCWIDLVQWHMEDEVRNPLIDPALGLDWKRKIDASNQKRTNLVEEIDDYFYSKYFQINPKGNARINTESPAWAIDRLSILSLKIYHMKEEAIRIDATEQHVFNCEEKLRILLVQDVDLCHSLNELLNDIEEGRKIMKVYKQMKMYNDADLNPILYKRGV</sequence>
<evidence type="ECO:0000313" key="2">
    <source>
        <dbReference type="Proteomes" id="UP000071561"/>
    </source>
</evidence>
<gene>
    <name evidence="1" type="ORF">AY601_3518</name>
</gene>
<dbReference type="OrthoDB" id="9805817at2"/>
<dbReference type="RefSeq" id="WP_068403341.1">
    <property type="nucleotide sequence ID" value="NZ_CP014504.1"/>
</dbReference>
<proteinExistence type="predicted"/>
<evidence type="ECO:0008006" key="3">
    <source>
        <dbReference type="Google" id="ProtNLM"/>
    </source>
</evidence>
<name>A0A127VGE6_9SPHI</name>
<keyword evidence="2" id="KW-1185">Reference proteome</keyword>
<dbReference type="AlphaFoldDB" id="A0A127VGE6"/>
<dbReference type="Proteomes" id="UP000071561">
    <property type="component" value="Chromosome"/>
</dbReference>